<keyword evidence="3" id="KW-1003">Cell membrane</keyword>
<dbReference type="PANTHER" id="PTHR43163">
    <property type="entry name" value="DIPEPTIDE TRANSPORT SYSTEM PERMEASE PROTEIN DPPB-RELATED"/>
    <property type="match status" value="1"/>
</dbReference>
<feature type="transmembrane region" description="Helical" evidence="7">
    <location>
        <begin position="120"/>
        <end position="146"/>
    </location>
</feature>
<dbReference type="GO" id="GO:0005886">
    <property type="term" value="C:plasma membrane"/>
    <property type="evidence" value="ECO:0007669"/>
    <property type="project" value="UniProtKB-SubCell"/>
</dbReference>
<comment type="caution">
    <text evidence="9">The sequence shown here is derived from an EMBL/GenBank/DDBJ whole genome shotgun (WGS) entry which is preliminary data.</text>
</comment>
<keyword evidence="4 7" id="KW-0812">Transmembrane</keyword>
<dbReference type="PROSITE" id="PS50928">
    <property type="entry name" value="ABC_TM1"/>
    <property type="match status" value="1"/>
</dbReference>
<sequence>MKDIILKVISKIIYIFIFLNFLILVIIIPEDWLFYDYNGGKLYMTMDKRDFLHIIKHCYKSIFDGGLGTTVRGETIWNYMKPIIPKSLILIFLSLAISLVLGILKGILDSRKDRERRSTIKLMTTVIGLSFPEIFIGVLLQSFMVWLYRKGIEALPVGGYRSFKHIILPTITLSLFPTMYIARVTSLTIDDIYSKEYIRTAIGKGASRRRVLYIHVLKQALPKIIGSFSYILSTLIANLVVVEYLFYYPGLAYVMLFKYSIGEKSVAIGAALFLSITYFALKLIIKFLAFFIDPIKRSKLRMGGIR</sequence>
<evidence type="ECO:0000256" key="3">
    <source>
        <dbReference type="ARBA" id="ARBA00022475"/>
    </source>
</evidence>
<dbReference type="Proteomes" id="UP001142078">
    <property type="component" value="Unassembled WGS sequence"/>
</dbReference>
<gene>
    <name evidence="9" type="ORF">NSA23_03865</name>
</gene>
<protein>
    <submittedName>
        <fullName evidence="9">ABC transporter permease</fullName>
    </submittedName>
</protein>
<keyword evidence="5 7" id="KW-1133">Transmembrane helix</keyword>
<dbReference type="InterPro" id="IPR000515">
    <property type="entry name" value="MetI-like"/>
</dbReference>
<comment type="subcellular location">
    <subcellularLocation>
        <location evidence="1 7">Cell membrane</location>
        <topology evidence="1 7">Multi-pass membrane protein</topology>
    </subcellularLocation>
</comment>
<proteinExistence type="inferred from homology"/>
<feature type="transmembrane region" description="Helical" evidence="7">
    <location>
        <begin position="12"/>
        <end position="35"/>
    </location>
</feature>
<keyword evidence="2 7" id="KW-0813">Transport</keyword>
<dbReference type="Pfam" id="PF00528">
    <property type="entry name" value="BPD_transp_1"/>
    <property type="match status" value="1"/>
</dbReference>
<dbReference type="InterPro" id="IPR035906">
    <property type="entry name" value="MetI-like_sf"/>
</dbReference>
<evidence type="ECO:0000256" key="1">
    <source>
        <dbReference type="ARBA" id="ARBA00004651"/>
    </source>
</evidence>
<dbReference type="PANTHER" id="PTHR43163:SF6">
    <property type="entry name" value="DIPEPTIDE TRANSPORT SYSTEM PERMEASE PROTEIN DPPB-RELATED"/>
    <property type="match status" value="1"/>
</dbReference>
<dbReference type="AlphaFoldDB" id="A0A9X2MFV8"/>
<feature type="transmembrane region" description="Helical" evidence="7">
    <location>
        <begin position="228"/>
        <end position="247"/>
    </location>
</feature>
<accession>A0A9X2MFV8</accession>
<evidence type="ECO:0000259" key="8">
    <source>
        <dbReference type="PROSITE" id="PS50928"/>
    </source>
</evidence>
<evidence type="ECO:0000256" key="4">
    <source>
        <dbReference type="ARBA" id="ARBA00022692"/>
    </source>
</evidence>
<reference evidence="9" key="1">
    <citation type="submission" date="2022-07" db="EMBL/GenBank/DDBJ databases">
        <title>Enhanced cultured diversity of the mouse gut microbiota enables custom-made synthetic communities.</title>
        <authorList>
            <person name="Afrizal A."/>
        </authorList>
    </citation>
    <scope>NUCLEOTIDE SEQUENCE</scope>
    <source>
        <strain evidence="9">DSM 29482</strain>
    </source>
</reference>
<feature type="domain" description="ABC transmembrane type-1" evidence="8">
    <location>
        <begin position="84"/>
        <end position="289"/>
    </location>
</feature>
<keyword evidence="10" id="KW-1185">Reference proteome</keyword>
<keyword evidence="6 7" id="KW-0472">Membrane</keyword>
<evidence type="ECO:0000256" key="2">
    <source>
        <dbReference type="ARBA" id="ARBA00022448"/>
    </source>
</evidence>
<evidence type="ECO:0000256" key="5">
    <source>
        <dbReference type="ARBA" id="ARBA00022989"/>
    </source>
</evidence>
<evidence type="ECO:0000313" key="10">
    <source>
        <dbReference type="Proteomes" id="UP001142078"/>
    </source>
</evidence>
<organism evidence="9 10">
    <name type="scientific">Anaerosalibacter massiliensis</name>
    <dbReference type="NCBI Taxonomy" id="1347392"/>
    <lineage>
        <taxon>Bacteria</taxon>
        <taxon>Bacillati</taxon>
        <taxon>Bacillota</taxon>
        <taxon>Tissierellia</taxon>
        <taxon>Tissierellales</taxon>
        <taxon>Sporanaerobacteraceae</taxon>
        <taxon>Anaerosalibacter</taxon>
    </lineage>
</organism>
<evidence type="ECO:0000256" key="6">
    <source>
        <dbReference type="ARBA" id="ARBA00023136"/>
    </source>
</evidence>
<name>A0A9X2MFV8_9FIRM</name>
<dbReference type="EMBL" id="JANJZL010000002">
    <property type="protein sequence ID" value="MCR2043250.1"/>
    <property type="molecule type" value="Genomic_DNA"/>
</dbReference>
<comment type="similarity">
    <text evidence="7">Belongs to the binding-protein-dependent transport system permease family.</text>
</comment>
<feature type="transmembrane region" description="Helical" evidence="7">
    <location>
        <begin position="267"/>
        <end position="292"/>
    </location>
</feature>
<dbReference type="GO" id="GO:0055085">
    <property type="term" value="P:transmembrane transport"/>
    <property type="evidence" value="ECO:0007669"/>
    <property type="project" value="InterPro"/>
</dbReference>
<evidence type="ECO:0000313" key="9">
    <source>
        <dbReference type="EMBL" id="MCR2043250.1"/>
    </source>
</evidence>
<dbReference type="RefSeq" id="WP_257490211.1">
    <property type="nucleotide sequence ID" value="NZ_JANJZL010000002.1"/>
</dbReference>
<dbReference type="CDD" id="cd06261">
    <property type="entry name" value="TM_PBP2"/>
    <property type="match status" value="1"/>
</dbReference>
<feature type="transmembrane region" description="Helical" evidence="7">
    <location>
        <begin position="166"/>
        <end position="189"/>
    </location>
</feature>
<evidence type="ECO:0000256" key="7">
    <source>
        <dbReference type="RuleBase" id="RU363032"/>
    </source>
</evidence>
<dbReference type="SUPFAM" id="SSF161098">
    <property type="entry name" value="MetI-like"/>
    <property type="match status" value="1"/>
</dbReference>
<dbReference type="Gene3D" id="1.10.3720.10">
    <property type="entry name" value="MetI-like"/>
    <property type="match status" value="1"/>
</dbReference>
<feature type="transmembrane region" description="Helical" evidence="7">
    <location>
        <begin position="87"/>
        <end position="108"/>
    </location>
</feature>